<comment type="subunit">
    <text evidence="6">Part of the 50S ribosomal subunit.</text>
</comment>
<accession>A0A7C1BFW9</accession>
<proteinExistence type="inferred from homology"/>
<dbReference type="InterPro" id="IPR030878">
    <property type="entry name" value="Ribosomal_uL15"/>
</dbReference>
<dbReference type="Pfam" id="PF00828">
    <property type="entry name" value="Ribosomal_L27A"/>
    <property type="match status" value="1"/>
</dbReference>
<dbReference type="AlphaFoldDB" id="A0A7C1BFW9"/>
<evidence type="ECO:0000256" key="5">
    <source>
        <dbReference type="ARBA" id="ARBA00023274"/>
    </source>
</evidence>
<dbReference type="PANTHER" id="PTHR12934:SF11">
    <property type="entry name" value="LARGE RIBOSOMAL SUBUNIT PROTEIN UL15M"/>
    <property type="match status" value="1"/>
</dbReference>
<evidence type="ECO:0000256" key="1">
    <source>
        <dbReference type="ARBA" id="ARBA00007320"/>
    </source>
</evidence>
<name>A0A7C1BFW9_UNCW3</name>
<dbReference type="HAMAP" id="MF_01341">
    <property type="entry name" value="Ribosomal_uL15"/>
    <property type="match status" value="1"/>
</dbReference>
<gene>
    <name evidence="6" type="primary">rplO</name>
    <name evidence="10" type="ORF">ENG67_04545</name>
</gene>
<comment type="function">
    <text evidence="6">Binds to the 23S rRNA.</text>
</comment>
<keyword evidence="5 6" id="KW-0687">Ribonucleoprotein</keyword>
<dbReference type="Proteomes" id="UP000885931">
    <property type="component" value="Unassembled WGS sequence"/>
</dbReference>
<feature type="domain" description="Large ribosomal subunit protein uL15/eL18" evidence="9">
    <location>
        <begin position="72"/>
        <end position="140"/>
    </location>
</feature>
<dbReference type="NCBIfam" id="TIGR01071">
    <property type="entry name" value="rplO_bact"/>
    <property type="match status" value="1"/>
</dbReference>
<evidence type="ECO:0000256" key="3">
    <source>
        <dbReference type="ARBA" id="ARBA00022884"/>
    </source>
</evidence>
<dbReference type="Gene3D" id="3.100.10.10">
    <property type="match status" value="1"/>
</dbReference>
<evidence type="ECO:0000256" key="7">
    <source>
        <dbReference type="RuleBase" id="RU003888"/>
    </source>
</evidence>
<keyword evidence="4 6" id="KW-0689">Ribosomal protein</keyword>
<organism evidence="10">
    <name type="scientific">candidate division WOR-3 bacterium</name>
    <dbReference type="NCBI Taxonomy" id="2052148"/>
    <lineage>
        <taxon>Bacteria</taxon>
        <taxon>Bacteria division WOR-3</taxon>
    </lineage>
</organism>
<dbReference type="GO" id="GO:0019843">
    <property type="term" value="F:rRNA binding"/>
    <property type="evidence" value="ECO:0007669"/>
    <property type="project" value="UniProtKB-UniRule"/>
</dbReference>
<keyword evidence="2 6" id="KW-0699">rRNA-binding</keyword>
<dbReference type="GO" id="GO:0006412">
    <property type="term" value="P:translation"/>
    <property type="evidence" value="ECO:0007669"/>
    <property type="project" value="UniProtKB-UniRule"/>
</dbReference>
<dbReference type="PROSITE" id="PS00475">
    <property type="entry name" value="RIBOSOMAL_L15"/>
    <property type="match status" value="1"/>
</dbReference>
<sequence length="155" mass="16780">MIDLSNLSPNPGAKKKAKRVGRGDTTAGKGTKGQKARSGGAKPRWFEGGQMPLYRRLPKRGFKNPFRKEYQVVNLDRLDALFDEGAEIDKEALKAKGLIRKADKPVKILARGEINKPLTVKVDAVSASAKEKIEAAGGKVLLLAAPKEEKGDSES</sequence>
<dbReference type="FunFam" id="3.100.10.10:FF:000005">
    <property type="entry name" value="50S ribosomal protein L15"/>
    <property type="match status" value="1"/>
</dbReference>
<evidence type="ECO:0000256" key="6">
    <source>
        <dbReference type="HAMAP-Rule" id="MF_01341"/>
    </source>
</evidence>
<feature type="region of interest" description="Disordered" evidence="8">
    <location>
        <begin position="1"/>
        <end position="51"/>
    </location>
</feature>
<evidence type="ECO:0000313" key="10">
    <source>
        <dbReference type="EMBL" id="HDM90460.1"/>
    </source>
</evidence>
<comment type="similarity">
    <text evidence="1 6 7">Belongs to the universal ribosomal protein uL15 family.</text>
</comment>
<dbReference type="GO" id="GO:0022625">
    <property type="term" value="C:cytosolic large ribosomal subunit"/>
    <property type="evidence" value="ECO:0007669"/>
    <property type="project" value="TreeGrafter"/>
</dbReference>
<dbReference type="EMBL" id="DRBW01000176">
    <property type="protein sequence ID" value="HDM90460.1"/>
    <property type="molecule type" value="Genomic_DNA"/>
</dbReference>
<evidence type="ECO:0000256" key="8">
    <source>
        <dbReference type="SAM" id="MobiDB-lite"/>
    </source>
</evidence>
<dbReference type="InterPro" id="IPR036227">
    <property type="entry name" value="Ribosomal_uL15/eL18_sf"/>
</dbReference>
<evidence type="ECO:0000259" key="9">
    <source>
        <dbReference type="Pfam" id="PF00828"/>
    </source>
</evidence>
<dbReference type="InterPro" id="IPR001196">
    <property type="entry name" value="Ribosomal_uL15_CS"/>
</dbReference>
<dbReference type="InterPro" id="IPR005749">
    <property type="entry name" value="Ribosomal_uL15_bac-type"/>
</dbReference>
<dbReference type="SUPFAM" id="SSF52080">
    <property type="entry name" value="Ribosomal proteins L15p and L18e"/>
    <property type="match status" value="1"/>
</dbReference>
<keyword evidence="3 6" id="KW-0694">RNA-binding</keyword>
<dbReference type="PANTHER" id="PTHR12934">
    <property type="entry name" value="50S RIBOSOMAL PROTEIN L15"/>
    <property type="match status" value="1"/>
</dbReference>
<dbReference type="InterPro" id="IPR021131">
    <property type="entry name" value="Ribosomal_uL15/eL18"/>
</dbReference>
<evidence type="ECO:0000256" key="4">
    <source>
        <dbReference type="ARBA" id="ARBA00022980"/>
    </source>
</evidence>
<comment type="caution">
    <text evidence="10">The sequence shown here is derived from an EMBL/GenBank/DDBJ whole genome shotgun (WGS) entry which is preliminary data.</text>
</comment>
<protein>
    <recommendedName>
        <fullName evidence="6">Large ribosomal subunit protein uL15</fullName>
    </recommendedName>
</protein>
<evidence type="ECO:0000256" key="2">
    <source>
        <dbReference type="ARBA" id="ARBA00022730"/>
    </source>
</evidence>
<dbReference type="GO" id="GO:0003735">
    <property type="term" value="F:structural constituent of ribosome"/>
    <property type="evidence" value="ECO:0007669"/>
    <property type="project" value="InterPro"/>
</dbReference>
<reference evidence="10" key="1">
    <citation type="journal article" date="2020" name="mSystems">
        <title>Genome- and Community-Level Interaction Insights into Carbon Utilization and Element Cycling Functions of Hydrothermarchaeota in Hydrothermal Sediment.</title>
        <authorList>
            <person name="Zhou Z."/>
            <person name="Liu Y."/>
            <person name="Xu W."/>
            <person name="Pan J."/>
            <person name="Luo Z.H."/>
            <person name="Li M."/>
        </authorList>
    </citation>
    <scope>NUCLEOTIDE SEQUENCE [LARGE SCALE GENOMIC DNA]</scope>
    <source>
        <strain evidence="10">HyVt-237</strain>
    </source>
</reference>